<comment type="similarity">
    <text evidence="1">Belongs to the bacterial ribosomal protein bS6 family.</text>
</comment>
<dbReference type="GO" id="GO:0005763">
    <property type="term" value="C:mitochondrial small ribosomal subunit"/>
    <property type="evidence" value="ECO:0007669"/>
    <property type="project" value="TreeGrafter"/>
</dbReference>
<dbReference type="AlphaFoldDB" id="A0A2N1JBB7"/>
<dbReference type="GO" id="GO:0070181">
    <property type="term" value="F:small ribosomal subunit rRNA binding"/>
    <property type="evidence" value="ECO:0007669"/>
    <property type="project" value="TreeGrafter"/>
</dbReference>
<reference evidence="2 3" key="1">
    <citation type="submission" date="2017-10" db="EMBL/GenBank/DDBJ databases">
        <title>A novel species of cold-tolerant Malassezia isolated from bats.</title>
        <authorList>
            <person name="Lorch J.M."/>
            <person name="Palmer J.M."/>
            <person name="Vanderwolf K.J."/>
            <person name="Schmidt K.Z."/>
            <person name="Verant M.L."/>
            <person name="Weller T.J."/>
            <person name="Blehert D.S."/>
        </authorList>
    </citation>
    <scope>NUCLEOTIDE SEQUENCE [LARGE SCALE GENOMIC DNA]</scope>
    <source>
        <strain evidence="2 3">NWHC:44797-103</strain>
    </source>
</reference>
<dbReference type="OrthoDB" id="10259681at2759"/>
<dbReference type="CDD" id="cd15465">
    <property type="entry name" value="bS6_mito"/>
    <property type="match status" value="1"/>
</dbReference>
<evidence type="ECO:0000313" key="2">
    <source>
        <dbReference type="EMBL" id="PKI83850.1"/>
    </source>
</evidence>
<dbReference type="Proteomes" id="UP000232875">
    <property type="component" value="Unassembled WGS sequence"/>
</dbReference>
<protein>
    <recommendedName>
        <fullName evidence="4">Mrp17p</fullName>
    </recommendedName>
</protein>
<proteinExistence type="inferred from homology"/>
<dbReference type="GO" id="GO:0006412">
    <property type="term" value="P:translation"/>
    <property type="evidence" value="ECO:0007669"/>
    <property type="project" value="InterPro"/>
</dbReference>
<evidence type="ECO:0000313" key="3">
    <source>
        <dbReference type="Proteomes" id="UP000232875"/>
    </source>
</evidence>
<dbReference type="STRING" id="2020962.A0A2N1JBB7"/>
<organism evidence="2 3">
    <name type="scientific">Malassezia vespertilionis</name>
    <dbReference type="NCBI Taxonomy" id="2020962"/>
    <lineage>
        <taxon>Eukaryota</taxon>
        <taxon>Fungi</taxon>
        <taxon>Dikarya</taxon>
        <taxon>Basidiomycota</taxon>
        <taxon>Ustilaginomycotina</taxon>
        <taxon>Malasseziomycetes</taxon>
        <taxon>Malasseziales</taxon>
        <taxon>Malasseziaceae</taxon>
        <taxon>Malassezia</taxon>
    </lineage>
</organism>
<evidence type="ECO:0000256" key="1">
    <source>
        <dbReference type="ARBA" id="ARBA00009512"/>
    </source>
</evidence>
<dbReference type="EMBL" id="KZ454990">
    <property type="protein sequence ID" value="PKI83850.1"/>
    <property type="molecule type" value="Genomic_DNA"/>
</dbReference>
<name>A0A2N1JBB7_9BASI</name>
<keyword evidence="3" id="KW-1185">Reference proteome</keyword>
<dbReference type="Pfam" id="PF01250">
    <property type="entry name" value="Ribosomal_S6"/>
    <property type="match status" value="1"/>
</dbReference>
<sequence length="129" mass="14453">MPLYELFCVAIASAESAPLRDLVQSTSRLVLDQGGIVRNVQYWGKRTLPQRARRHQQYHTAGDYWLMQFDTNAPTLKVLNDRLRQDPRVVKWNTLKLGEKLNEIVPPGVSGGVTPSQATMGGKSVDYLG</sequence>
<dbReference type="PANTHER" id="PTHR21011:SF1">
    <property type="entry name" value="SMALL RIBOSOMAL SUBUNIT PROTEIN BS6M"/>
    <property type="match status" value="1"/>
</dbReference>
<evidence type="ECO:0008006" key="4">
    <source>
        <dbReference type="Google" id="ProtNLM"/>
    </source>
</evidence>
<dbReference type="InterPro" id="IPR014717">
    <property type="entry name" value="Transl_elong_EF1B/ribsomal_bS6"/>
</dbReference>
<dbReference type="GO" id="GO:0003735">
    <property type="term" value="F:structural constituent of ribosome"/>
    <property type="evidence" value="ECO:0007669"/>
    <property type="project" value="InterPro"/>
</dbReference>
<dbReference type="Gene3D" id="3.30.70.60">
    <property type="match status" value="1"/>
</dbReference>
<dbReference type="InterPro" id="IPR000529">
    <property type="entry name" value="Ribosomal_bS6"/>
</dbReference>
<dbReference type="SUPFAM" id="SSF54995">
    <property type="entry name" value="Ribosomal protein S6"/>
    <property type="match status" value="1"/>
</dbReference>
<gene>
    <name evidence="2" type="ORF">MVES_002083</name>
</gene>
<dbReference type="InterPro" id="IPR035980">
    <property type="entry name" value="Ribosomal_bS6_sf"/>
</dbReference>
<accession>A0A2N1JBB7</accession>
<dbReference type="PANTHER" id="PTHR21011">
    <property type="entry name" value="MITOCHONDRIAL 28S RIBOSOMAL PROTEIN S6"/>
    <property type="match status" value="1"/>
</dbReference>